<comment type="caution">
    <text evidence="11">The sequence shown here is derived from an EMBL/GenBank/DDBJ whole genome shotgun (WGS) entry which is preliminary data.</text>
</comment>
<evidence type="ECO:0000256" key="8">
    <source>
        <dbReference type="ARBA" id="ARBA00049047"/>
    </source>
</evidence>
<protein>
    <recommendedName>
        <fullName evidence="9">Tryptophan synthase alpha chain</fullName>
        <ecNumber evidence="9">4.2.1.20</ecNumber>
    </recommendedName>
</protein>
<comment type="similarity">
    <text evidence="9 10">Belongs to the TrpA family.</text>
</comment>
<evidence type="ECO:0000313" key="11">
    <source>
        <dbReference type="EMBL" id="KGE86084.1"/>
    </source>
</evidence>
<dbReference type="PROSITE" id="PS00167">
    <property type="entry name" value="TRP_SYNTHASE_ALPHA"/>
    <property type="match status" value="1"/>
</dbReference>
<dbReference type="Proteomes" id="UP000029736">
    <property type="component" value="Unassembled WGS sequence"/>
</dbReference>
<dbReference type="AlphaFoldDB" id="A0A098S126"/>
<dbReference type="GO" id="GO:0004834">
    <property type="term" value="F:tryptophan synthase activity"/>
    <property type="evidence" value="ECO:0007669"/>
    <property type="project" value="UniProtKB-UniRule"/>
</dbReference>
<evidence type="ECO:0000256" key="9">
    <source>
        <dbReference type="HAMAP-Rule" id="MF_00131"/>
    </source>
</evidence>
<keyword evidence="4 9" id="KW-0028">Amino-acid biosynthesis</keyword>
<dbReference type="InterPro" id="IPR011060">
    <property type="entry name" value="RibuloseP-bd_barrel"/>
</dbReference>
<keyword evidence="5 9" id="KW-0822">Tryptophan biosynthesis</keyword>
<dbReference type="EC" id="4.2.1.20" evidence="9"/>
<keyword evidence="12" id="KW-1185">Reference proteome</keyword>
<dbReference type="NCBIfam" id="TIGR00262">
    <property type="entry name" value="trpA"/>
    <property type="match status" value="1"/>
</dbReference>
<dbReference type="InterPro" id="IPR002028">
    <property type="entry name" value="Trp_synthase_suA"/>
</dbReference>
<evidence type="ECO:0000256" key="10">
    <source>
        <dbReference type="RuleBase" id="RU003662"/>
    </source>
</evidence>
<dbReference type="EMBL" id="JPOS01000082">
    <property type="protein sequence ID" value="KGE86084.1"/>
    <property type="molecule type" value="Genomic_DNA"/>
</dbReference>
<comment type="subunit">
    <text evidence="3 9">Tetramer of two alpha and two beta chains.</text>
</comment>
<evidence type="ECO:0000313" key="12">
    <source>
        <dbReference type="Proteomes" id="UP000029736"/>
    </source>
</evidence>
<dbReference type="OrthoDB" id="9804578at2"/>
<reference evidence="11 12" key="1">
    <citation type="journal article" date="2014" name="Int. J. Syst. Evol. Microbiol.">
        <title>Phaeodactylibacter xiamenensis gen. nov., sp. nov., a member of the family Saprospiraceae isolated from the marine alga Phaeodactylum tricornutum.</title>
        <authorList>
            <person name="Chen Z.Jr."/>
            <person name="Lei X."/>
            <person name="Lai Q."/>
            <person name="Li Y."/>
            <person name="Zhang B."/>
            <person name="Zhang J."/>
            <person name="Zhang H."/>
            <person name="Yang L."/>
            <person name="Zheng W."/>
            <person name="Tian Y."/>
            <person name="Yu Z."/>
            <person name="Xu H.Jr."/>
            <person name="Zheng T."/>
        </authorList>
    </citation>
    <scope>NUCLEOTIDE SEQUENCE [LARGE SCALE GENOMIC DNA]</scope>
    <source>
        <strain evidence="11 12">KD52</strain>
    </source>
</reference>
<feature type="active site" description="Proton acceptor" evidence="9">
    <location>
        <position position="57"/>
    </location>
</feature>
<evidence type="ECO:0000256" key="7">
    <source>
        <dbReference type="ARBA" id="ARBA00023239"/>
    </source>
</evidence>
<dbReference type="FunFam" id="3.20.20.70:FF:000037">
    <property type="entry name" value="Tryptophan synthase alpha chain"/>
    <property type="match status" value="1"/>
</dbReference>
<dbReference type="InterPro" id="IPR018204">
    <property type="entry name" value="Trp_synthase_alpha_AS"/>
</dbReference>
<name>A0A098S126_9BACT</name>
<evidence type="ECO:0000256" key="2">
    <source>
        <dbReference type="ARBA" id="ARBA00004733"/>
    </source>
</evidence>
<dbReference type="SUPFAM" id="SSF51366">
    <property type="entry name" value="Ribulose-phoshate binding barrel"/>
    <property type="match status" value="1"/>
</dbReference>
<comment type="catalytic activity">
    <reaction evidence="8 9">
        <text>(1S,2R)-1-C-(indol-3-yl)glycerol 3-phosphate + L-serine = D-glyceraldehyde 3-phosphate + L-tryptophan + H2O</text>
        <dbReference type="Rhea" id="RHEA:10532"/>
        <dbReference type="ChEBI" id="CHEBI:15377"/>
        <dbReference type="ChEBI" id="CHEBI:33384"/>
        <dbReference type="ChEBI" id="CHEBI:57912"/>
        <dbReference type="ChEBI" id="CHEBI:58866"/>
        <dbReference type="ChEBI" id="CHEBI:59776"/>
        <dbReference type="EC" id="4.2.1.20"/>
    </reaction>
</comment>
<dbReference type="PANTHER" id="PTHR43406:SF1">
    <property type="entry name" value="TRYPTOPHAN SYNTHASE ALPHA CHAIN, CHLOROPLASTIC"/>
    <property type="match status" value="1"/>
</dbReference>
<accession>A0A098S126</accession>
<evidence type="ECO:0000256" key="4">
    <source>
        <dbReference type="ARBA" id="ARBA00022605"/>
    </source>
</evidence>
<organism evidence="11 12">
    <name type="scientific">Phaeodactylibacter xiamenensis</name>
    <dbReference type="NCBI Taxonomy" id="1524460"/>
    <lineage>
        <taxon>Bacteria</taxon>
        <taxon>Pseudomonadati</taxon>
        <taxon>Bacteroidota</taxon>
        <taxon>Saprospiria</taxon>
        <taxon>Saprospirales</taxon>
        <taxon>Haliscomenobacteraceae</taxon>
        <taxon>Phaeodactylibacter</taxon>
    </lineage>
</organism>
<sequence length="263" mass="29220">MSRLQQLFARKPKDILNVYFTAGYPALHDTGKVIRALDDAGVDLIEVGMPYSDPLADGPTIQESGQQAIQNGMTLPLLFEQIAEVRQHTDIPLVLMGYFNPVMQYGEQRFFDRCAEVGIDGLILPDLPIYEYENFYQEGIEKAGLDISFLITPQTGDERIRQIDALSTGFVYMVSNSAITGAKSGISEEQIAYFERIRSMELESPRLIGFGISSHETFQTACQYANGAIIGSAYIRALGKGQPVDEATHQFVQQILKTPIPQD</sequence>
<dbReference type="RefSeq" id="WP_044226115.1">
    <property type="nucleotide sequence ID" value="NZ_JBKAGJ010000002.1"/>
</dbReference>
<dbReference type="Gene3D" id="3.20.20.70">
    <property type="entry name" value="Aldolase class I"/>
    <property type="match status" value="1"/>
</dbReference>
<feature type="active site" description="Proton acceptor" evidence="9">
    <location>
        <position position="46"/>
    </location>
</feature>
<evidence type="ECO:0000256" key="6">
    <source>
        <dbReference type="ARBA" id="ARBA00023141"/>
    </source>
</evidence>
<dbReference type="Pfam" id="PF00290">
    <property type="entry name" value="Trp_syntA"/>
    <property type="match status" value="1"/>
</dbReference>
<proteinExistence type="inferred from homology"/>
<dbReference type="STRING" id="1524460.IX84_23380"/>
<dbReference type="CDD" id="cd04724">
    <property type="entry name" value="Tryptophan_synthase_alpha"/>
    <property type="match status" value="1"/>
</dbReference>
<keyword evidence="7 9" id="KW-0456">Lyase</keyword>
<dbReference type="PANTHER" id="PTHR43406">
    <property type="entry name" value="TRYPTOPHAN SYNTHASE, ALPHA CHAIN"/>
    <property type="match status" value="1"/>
</dbReference>
<dbReference type="GO" id="GO:0005829">
    <property type="term" value="C:cytosol"/>
    <property type="evidence" value="ECO:0007669"/>
    <property type="project" value="TreeGrafter"/>
</dbReference>
<dbReference type="UniPathway" id="UPA00035">
    <property type="reaction ID" value="UER00044"/>
</dbReference>
<evidence type="ECO:0000256" key="5">
    <source>
        <dbReference type="ARBA" id="ARBA00022822"/>
    </source>
</evidence>
<dbReference type="HAMAP" id="MF_00131">
    <property type="entry name" value="Trp_synth_alpha"/>
    <property type="match status" value="1"/>
</dbReference>
<gene>
    <name evidence="9" type="primary">trpA</name>
    <name evidence="11" type="ORF">IX84_23380</name>
</gene>
<comment type="function">
    <text evidence="1 9">The alpha subunit is responsible for the aldol cleavage of indoleglycerol phosphate to indole and glyceraldehyde 3-phosphate.</text>
</comment>
<evidence type="ECO:0000256" key="1">
    <source>
        <dbReference type="ARBA" id="ARBA00003365"/>
    </source>
</evidence>
<dbReference type="InterPro" id="IPR013785">
    <property type="entry name" value="Aldolase_TIM"/>
</dbReference>
<evidence type="ECO:0000256" key="3">
    <source>
        <dbReference type="ARBA" id="ARBA00011270"/>
    </source>
</evidence>
<keyword evidence="6 9" id="KW-0057">Aromatic amino acid biosynthesis</keyword>
<comment type="pathway">
    <text evidence="2 9">Amino-acid biosynthesis; L-tryptophan biosynthesis; L-tryptophan from chorismate: step 5/5.</text>
</comment>